<sequence length="53" mass="5964">MVHVLWSLGNSLEAAKPLTNDWGVDGLLMMMMELFLSMLSQSPPWISRATDNQ</sequence>
<proteinExistence type="predicted"/>
<protein>
    <submittedName>
        <fullName evidence="1">3031_t:CDS:1</fullName>
    </submittedName>
</protein>
<dbReference type="EMBL" id="CAJVPQ010003179">
    <property type="protein sequence ID" value="CAG8620197.1"/>
    <property type="molecule type" value="Genomic_DNA"/>
</dbReference>
<name>A0A9N9D1W4_9GLOM</name>
<comment type="caution">
    <text evidence="1">The sequence shown here is derived from an EMBL/GenBank/DDBJ whole genome shotgun (WGS) entry which is preliminary data.</text>
</comment>
<dbReference type="AlphaFoldDB" id="A0A9N9D1W4"/>
<dbReference type="Proteomes" id="UP000789570">
    <property type="component" value="Unassembled WGS sequence"/>
</dbReference>
<reference evidence="1" key="1">
    <citation type="submission" date="2021-06" db="EMBL/GenBank/DDBJ databases">
        <authorList>
            <person name="Kallberg Y."/>
            <person name="Tangrot J."/>
            <person name="Rosling A."/>
        </authorList>
    </citation>
    <scope>NUCLEOTIDE SEQUENCE</scope>
    <source>
        <strain evidence="1">UK204</strain>
    </source>
</reference>
<accession>A0A9N9D1W4</accession>
<evidence type="ECO:0000313" key="2">
    <source>
        <dbReference type="Proteomes" id="UP000789570"/>
    </source>
</evidence>
<organism evidence="1 2">
    <name type="scientific">Funneliformis caledonium</name>
    <dbReference type="NCBI Taxonomy" id="1117310"/>
    <lineage>
        <taxon>Eukaryota</taxon>
        <taxon>Fungi</taxon>
        <taxon>Fungi incertae sedis</taxon>
        <taxon>Mucoromycota</taxon>
        <taxon>Glomeromycotina</taxon>
        <taxon>Glomeromycetes</taxon>
        <taxon>Glomerales</taxon>
        <taxon>Glomeraceae</taxon>
        <taxon>Funneliformis</taxon>
    </lineage>
</organism>
<evidence type="ECO:0000313" key="1">
    <source>
        <dbReference type="EMBL" id="CAG8620197.1"/>
    </source>
</evidence>
<gene>
    <name evidence="1" type="ORF">FCALED_LOCUS9512</name>
</gene>
<keyword evidence="2" id="KW-1185">Reference proteome</keyword>